<evidence type="ECO:0000313" key="2">
    <source>
        <dbReference type="EMBL" id="BAI39932.1"/>
    </source>
</evidence>
<protein>
    <submittedName>
        <fullName evidence="2">Uncharacterized protein K0253H11.17</fullName>
    </submittedName>
</protein>
<sequence>MALFGFIKQLIGYNIIAFCHPSTVFIFGKSTQEIMARMIEALGFGVIYFERRLSFRL</sequence>
<keyword evidence="1" id="KW-0472">Membrane</keyword>
<feature type="transmembrane region" description="Helical" evidence="1">
    <location>
        <begin position="6"/>
        <end position="28"/>
    </location>
</feature>
<name>C8TFL0_ORYSI</name>
<gene>
    <name evidence="2" type="primary">K0253H11.17</name>
</gene>
<proteinExistence type="predicted"/>
<accession>C8TFL0</accession>
<dbReference type="AlphaFoldDB" id="C8TFL0"/>
<keyword evidence="1" id="KW-0812">Transmembrane</keyword>
<evidence type="ECO:0000256" key="1">
    <source>
        <dbReference type="SAM" id="Phobius"/>
    </source>
</evidence>
<dbReference type="EMBL" id="AP009092">
    <property type="protein sequence ID" value="BAI39932.1"/>
    <property type="molecule type" value="Genomic_DNA"/>
</dbReference>
<keyword evidence="1" id="KW-1133">Transmembrane helix</keyword>
<reference evidence="2" key="1">
    <citation type="journal article" date="2009" name="Plant J.">
        <title>Comparative analysis of complete orthologous centromeres from two subspecies of rice reveals rapid variation of centromere organization and structure.</title>
        <authorList>
            <person name="Wu J."/>
            <person name="Fujisawa M."/>
            <person name="Tian Z."/>
            <person name="Yamagata H."/>
            <person name="Kamiya K."/>
            <person name="Shibata M."/>
            <person name="Hosokawa S."/>
            <person name="Ito Y."/>
            <person name="Hamada M."/>
            <person name="Katagiri S."/>
            <person name="Kurita K."/>
            <person name="Yamamoto M."/>
            <person name="Kikuta A."/>
            <person name="Machita K."/>
            <person name="Karasawa W."/>
            <person name="Kanamori H."/>
            <person name="Namiki N."/>
            <person name="Mizuno H."/>
            <person name="Ma J."/>
            <person name="Sasaki T."/>
            <person name="Matsumoto T."/>
        </authorList>
    </citation>
    <scope>NUCLEOTIDE SEQUENCE</scope>
</reference>
<organism evidence="2">
    <name type="scientific">Oryza sativa subsp. indica</name>
    <name type="common">Rice</name>
    <dbReference type="NCBI Taxonomy" id="39946"/>
    <lineage>
        <taxon>Eukaryota</taxon>
        <taxon>Viridiplantae</taxon>
        <taxon>Streptophyta</taxon>
        <taxon>Embryophyta</taxon>
        <taxon>Tracheophyta</taxon>
        <taxon>Spermatophyta</taxon>
        <taxon>Magnoliopsida</taxon>
        <taxon>Liliopsida</taxon>
        <taxon>Poales</taxon>
        <taxon>Poaceae</taxon>
        <taxon>BOP clade</taxon>
        <taxon>Oryzoideae</taxon>
        <taxon>Oryzeae</taxon>
        <taxon>Oryzinae</taxon>
        <taxon>Oryza</taxon>
        <taxon>Oryza sativa</taxon>
    </lineage>
</organism>